<feature type="compositionally biased region" description="Acidic residues" evidence="5">
    <location>
        <begin position="1118"/>
        <end position="1134"/>
    </location>
</feature>
<feature type="compositionally biased region" description="Acidic residues" evidence="5">
    <location>
        <begin position="1050"/>
        <end position="1076"/>
    </location>
</feature>
<feature type="compositionally biased region" description="Basic and acidic residues" evidence="5">
    <location>
        <begin position="572"/>
        <end position="584"/>
    </location>
</feature>
<evidence type="ECO:0000313" key="8">
    <source>
        <dbReference type="Proteomes" id="UP000193920"/>
    </source>
</evidence>
<feature type="region of interest" description="Disordered" evidence="5">
    <location>
        <begin position="827"/>
        <end position="890"/>
    </location>
</feature>
<dbReference type="AlphaFoldDB" id="A0A1Y2AUY3"/>
<keyword evidence="8" id="KW-1185">Reference proteome</keyword>
<feature type="compositionally biased region" description="Basic and acidic residues" evidence="5">
    <location>
        <begin position="930"/>
        <end position="966"/>
    </location>
</feature>
<feature type="compositionally biased region" description="Acidic residues" evidence="5">
    <location>
        <begin position="1194"/>
        <end position="1215"/>
    </location>
</feature>
<dbReference type="InterPro" id="IPR009072">
    <property type="entry name" value="Histone-fold"/>
</dbReference>
<feature type="region of interest" description="Disordered" evidence="5">
    <location>
        <begin position="217"/>
        <end position="283"/>
    </location>
</feature>
<evidence type="ECO:0000256" key="4">
    <source>
        <dbReference type="ARBA" id="ARBA00023242"/>
    </source>
</evidence>
<feature type="region of interest" description="Disordered" evidence="5">
    <location>
        <begin position="93"/>
        <end position="136"/>
    </location>
</feature>
<evidence type="ECO:0000256" key="1">
    <source>
        <dbReference type="ARBA" id="ARBA00004123"/>
    </source>
</evidence>
<dbReference type="STRING" id="1754190.A0A1Y2AUY3"/>
<feature type="compositionally biased region" description="Low complexity" evidence="5">
    <location>
        <begin position="479"/>
        <end position="503"/>
    </location>
</feature>
<feature type="compositionally biased region" description="Basic and acidic residues" evidence="5">
    <location>
        <begin position="1158"/>
        <end position="1175"/>
    </location>
</feature>
<dbReference type="SUPFAM" id="SSF47113">
    <property type="entry name" value="Histone-fold"/>
    <property type="match status" value="1"/>
</dbReference>
<organism evidence="7 8">
    <name type="scientific">Neocallimastix californiae</name>
    <dbReference type="NCBI Taxonomy" id="1754190"/>
    <lineage>
        <taxon>Eukaryota</taxon>
        <taxon>Fungi</taxon>
        <taxon>Fungi incertae sedis</taxon>
        <taxon>Chytridiomycota</taxon>
        <taxon>Chytridiomycota incertae sedis</taxon>
        <taxon>Neocallimastigomycetes</taxon>
        <taxon>Neocallimastigales</taxon>
        <taxon>Neocallimastigaceae</taxon>
        <taxon>Neocallimastix</taxon>
    </lineage>
</organism>
<keyword evidence="3" id="KW-0804">Transcription</keyword>
<feature type="region of interest" description="Disordered" evidence="5">
    <location>
        <begin position="562"/>
        <end position="612"/>
    </location>
</feature>
<feature type="compositionally biased region" description="Basic and acidic residues" evidence="5">
    <location>
        <begin position="984"/>
        <end position="1023"/>
    </location>
</feature>
<feature type="domain" description="Bromodomain associated" evidence="6">
    <location>
        <begin position="2"/>
        <end position="78"/>
    </location>
</feature>
<feature type="compositionally biased region" description="Basic and acidic residues" evidence="5">
    <location>
        <begin position="1096"/>
        <end position="1111"/>
    </location>
</feature>
<gene>
    <name evidence="7" type="ORF">LY90DRAFT_674657</name>
</gene>
<dbReference type="GO" id="GO:0046982">
    <property type="term" value="F:protein heterodimerization activity"/>
    <property type="evidence" value="ECO:0007669"/>
    <property type="project" value="InterPro"/>
</dbReference>
<sequence>MEEFPLNISKYCIAKLLFQAGFEKVNKSSCEVLCDILFNYIQRLGNDIKLKAEHQGRTKVNIDDITLYFDEVGIKQQDLNEFCKVWIHSKNSTSTTQNTEEKNDENNNAEEKDKNNLSKSSTDFPRLMPPEFPMKPLDLPELLASIQKKQGEDQYIPNSPIDYDSDEEGENDSNINEDEEILEDDIDKYNKDNKINDSMKIDDSVVESTKRIENENKIDSMDIEDDNNVNKENVNNINNTKSNSNSNNNNNNNKLMNTESEDNSTLVPQKRTQNPLADRYHNPKKTRKIIIPYETSVPFEESRIFSIGRSIESFCTPKPIINTNNSNDNKKQSGRHDLYKKNNNKDIKENKIKVSLSSKITLKLSHSPPPPPIPSVNLSELFHDIYTELSITDKENNDSNSYFQQPSLLTENSMESNLVKKETTIDYIKSMKIEKSKSNNTNSNNIISNIDINNTNDNNNTENMLTNTKTINNDSNLLDNNNNNYNDNNLHETNANNNNNTLEGNEKSQKEGINLSELLTLTSNKIFNTMLKSEFSADDSLFGSRRGGNIRIIDDLSESVVPAIQQQSQESIENRDKKKDESIDNNKNTNNSNGTQGNVNGNPNSNGLDSETLKDDLIPLTKYNSGNAANKIFLHNNHVNIHVHNGGTSSVSNTTHVASYTNDNNKEEHGYGHGRSNYVRGHSPSFSRNKNGSGYMNSAPSTFNASSLTSSPTLSKHSGRTITLKNQNNKEYDHDTIEKEVKPFSSKNSINITLHKKNSQEMNFEGNSNGNSNNNTLSKKKSLLNKIEYNDENEKEKEKERPVKKFSTLSLSAEPVTPTHIKFVKRQSTNTTYVNDGNDEEEFEKNNHHSSKSLELDEKDTLNTYDNADNSDDNDEKVHSPLKERNHPKVPIKLINKLKLGFGKKFDKSEISQKNPKFSKTELDDDIENERENESKNENKMKSWDKERNNYLKVENENEDSYDRNKNPLSKNTTQRSKNVITLKEYKKNSIFNKEKEKEKEKEREKEKQENVKKNNHFDKIMHEGQLTEEPESIFENKDENKNENKNENENESENESEEFEEFIEEDEKEEQEDIENFVIKSFEKESTQKSSITNNKEDESKAQIEKDIDKLFNSSGDENENENEIEEEDDEVMAMEMEMAMEMAKEEEEEEEEEREEKEKYKNINKEQKDKLNKEEEEEEEEEINLENAFNDEFNEFDDDEEEMEKDEEEDEEEKEKKEESKTTSKTKFSKGNEDQDQDQELITVPPPQEFDEGFHDDFEENFDDSDEEIIDF</sequence>
<dbReference type="PANTHER" id="PTHR46452:SF1">
    <property type="entry name" value="TRANSCRIPTION INITIATION FACTOR TFIID SUBUNIT 3"/>
    <property type="match status" value="1"/>
</dbReference>
<feature type="compositionally biased region" description="Polar residues" evidence="5">
    <location>
        <begin position="255"/>
        <end position="275"/>
    </location>
</feature>
<evidence type="ECO:0000313" key="7">
    <source>
        <dbReference type="EMBL" id="ORY26090.1"/>
    </source>
</evidence>
<evidence type="ECO:0000256" key="3">
    <source>
        <dbReference type="ARBA" id="ARBA00023163"/>
    </source>
</evidence>
<dbReference type="InterPro" id="IPR006565">
    <property type="entry name" value="BTP"/>
</dbReference>
<comment type="subcellular location">
    <subcellularLocation>
        <location evidence="1">Nucleus</location>
    </subcellularLocation>
</comment>
<evidence type="ECO:0000259" key="6">
    <source>
        <dbReference type="SMART" id="SM00576"/>
    </source>
</evidence>
<keyword evidence="2" id="KW-0805">Transcription regulation</keyword>
<proteinExistence type="predicted"/>
<reference evidence="7 8" key="1">
    <citation type="submission" date="2016-08" db="EMBL/GenBank/DDBJ databases">
        <title>A Parts List for Fungal Cellulosomes Revealed by Comparative Genomics.</title>
        <authorList>
            <consortium name="DOE Joint Genome Institute"/>
            <person name="Haitjema C.H."/>
            <person name="Gilmore S.P."/>
            <person name="Henske J.K."/>
            <person name="Solomon K.V."/>
            <person name="De Groot R."/>
            <person name="Kuo A."/>
            <person name="Mondo S.J."/>
            <person name="Salamov A.A."/>
            <person name="Labutti K."/>
            <person name="Zhao Z."/>
            <person name="Chiniquy J."/>
            <person name="Barry K."/>
            <person name="Brewer H.M."/>
            <person name="Purvine S.O."/>
            <person name="Wright A.T."/>
            <person name="Boxma B."/>
            <person name="Van Alen T."/>
            <person name="Hackstein J.H."/>
            <person name="Baker S.E."/>
            <person name="Grigoriev I.V."/>
            <person name="O'Malley M.A."/>
        </authorList>
    </citation>
    <scope>NUCLEOTIDE SEQUENCE [LARGE SCALE GENOMIC DNA]</scope>
    <source>
        <strain evidence="7 8">G1</strain>
    </source>
</reference>
<dbReference type="OrthoDB" id="436852at2759"/>
<dbReference type="GO" id="GO:0005669">
    <property type="term" value="C:transcription factor TFIID complex"/>
    <property type="evidence" value="ECO:0007669"/>
    <property type="project" value="TreeGrafter"/>
</dbReference>
<dbReference type="PANTHER" id="PTHR46452">
    <property type="entry name" value="TRANSCRIPTION INITIATION FACTOR TFIID SUBUNIT 3"/>
    <property type="match status" value="1"/>
</dbReference>
<name>A0A1Y2AUY3_9FUNG</name>
<feature type="compositionally biased region" description="Basic and acidic residues" evidence="5">
    <location>
        <begin position="328"/>
        <end position="346"/>
    </location>
</feature>
<dbReference type="Proteomes" id="UP000193920">
    <property type="component" value="Unassembled WGS sequence"/>
</dbReference>
<feature type="compositionally biased region" description="Acidic residues" evidence="5">
    <location>
        <begin position="1146"/>
        <end position="1157"/>
    </location>
</feature>
<feature type="region of interest" description="Disordered" evidence="5">
    <location>
        <begin position="317"/>
        <end position="346"/>
    </location>
</feature>
<evidence type="ECO:0000256" key="5">
    <source>
        <dbReference type="SAM" id="MobiDB-lite"/>
    </source>
</evidence>
<dbReference type="SMART" id="SM00576">
    <property type="entry name" value="BTP"/>
    <property type="match status" value="1"/>
</dbReference>
<dbReference type="CDD" id="cd00076">
    <property type="entry name" value="HFD_SF"/>
    <property type="match status" value="1"/>
</dbReference>
<dbReference type="Gene3D" id="1.10.20.10">
    <property type="entry name" value="Histone, subunit A"/>
    <property type="match status" value="1"/>
</dbReference>
<feature type="compositionally biased region" description="Basic and acidic residues" evidence="5">
    <location>
        <begin position="1035"/>
        <end position="1049"/>
    </location>
</feature>
<feature type="region of interest" description="Disordered" evidence="5">
    <location>
        <begin position="479"/>
        <end position="508"/>
    </location>
</feature>
<feature type="compositionally biased region" description="Low complexity" evidence="5">
    <location>
        <begin position="230"/>
        <end position="254"/>
    </location>
</feature>
<feature type="compositionally biased region" description="Acidic residues" evidence="5">
    <location>
        <begin position="1176"/>
        <end position="1186"/>
    </location>
</feature>
<dbReference type="EMBL" id="MCOG01000205">
    <property type="protein sequence ID" value="ORY26090.1"/>
    <property type="molecule type" value="Genomic_DNA"/>
</dbReference>
<comment type="caution">
    <text evidence="7">The sequence shown here is derived from an EMBL/GenBank/DDBJ whole genome shotgun (WGS) entry which is preliminary data.</text>
</comment>
<keyword evidence="4" id="KW-0539">Nucleus</keyword>
<feature type="compositionally biased region" description="Polar residues" evidence="5">
    <location>
        <begin position="967"/>
        <end position="980"/>
    </location>
</feature>
<feature type="compositionally biased region" description="Low complexity" evidence="5">
    <location>
        <begin position="585"/>
        <end position="602"/>
    </location>
</feature>
<feature type="compositionally biased region" description="Basic and acidic residues" evidence="5">
    <location>
        <begin position="844"/>
        <end position="861"/>
    </location>
</feature>
<feature type="compositionally biased region" description="Basic and acidic residues" evidence="5">
    <location>
        <begin position="876"/>
        <end position="887"/>
    </location>
</feature>
<evidence type="ECO:0000256" key="2">
    <source>
        <dbReference type="ARBA" id="ARBA00023015"/>
    </source>
</evidence>
<protein>
    <recommendedName>
        <fullName evidence="6">Bromodomain associated domain-containing protein</fullName>
    </recommendedName>
</protein>
<feature type="compositionally biased region" description="Acidic residues" evidence="5">
    <location>
        <begin position="163"/>
        <end position="179"/>
    </location>
</feature>
<feature type="region of interest" description="Disordered" evidence="5">
    <location>
        <begin position="148"/>
        <end position="179"/>
    </location>
</feature>
<dbReference type="GO" id="GO:0045944">
    <property type="term" value="P:positive regulation of transcription by RNA polymerase II"/>
    <property type="evidence" value="ECO:0007669"/>
    <property type="project" value="TreeGrafter"/>
</dbReference>
<accession>A0A1Y2AUY3</accession>
<feature type="region of interest" description="Disordered" evidence="5">
    <location>
        <begin position="913"/>
        <end position="1274"/>
    </location>
</feature>
<feature type="compositionally biased region" description="Basic and acidic residues" evidence="5">
    <location>
        <begin position="99"/>
        <end position="116"/>
    </location>
</feature>
<dbReference type="Pfam" id="PF07524">
    <property type="entry name" value="Bromo_TP"/>
    <property type="match status" value="1"/>
</dbReference>
<feature type="compositionally biased region" description="Acidic residues" evidence="5">
    <location>
        <begin position="1259"/>
        <end position="1274"/>
    </location>
</feature>